<feature type="chain" id="PRO_5026722787" evidence="3">
    <location>
        <begin position="25"/>
        <end position="1514"/>
    </location>
</feature>
<evidence type="ECO:0000313" key="6">
    <source>
        <dbReference type="EMBL" id="NEZ46147.1"/>
    </source>
</evidence>
<dbReference type="SMART" id="SM00365">
    <property type="entry name" value="LRR_SD22"/>
    <property type="match status" value="21"/>
</dbReference>
<accession>A0A6M0R8Q8</accession>
<dbReference type="InterPro" id="IPR003591">
    <property type="entry name" value="Leu-rich_rpt_typical-subtyp"/>
</dbReference>
<sequence length="1514" mass="174348">MNKKVIIPLVIGACIAFSPVNVKAEDYYKWNMKVTGEKNKIWTVKFSKKLNNDLRNLEDKIYIKDSEGNKLNCRVNLKDDKKTLEVLPPNTGYNLDKTYYLYIDKEISSERKERLEDSIKMDFYIDKKVTFKDENLERIIREDLNKPSGDIFIKDISKAKIVYLDASNKDIKDLSGIEYLTDLKKLKLNDNKIDDISKISDLKSLKYLDLKNNNIKDFKALKDSTKLETLYLKGNKTEDYNPIEGYYYKIKDKDFSLYDDVKIKFEDKNLEKEVRKAAIEYGKDKDRPIGDLYNLKYTDVQGIKKLDLHNKGIKSIKGLEYLQDLEELDLSNNKLSNIDTLKEFSKLKKVDLSKNKIKDISVFHKLNNVEYLNLSENAIEDISPLRNLKNINYLDLRHNKVYYIDSLKNKYNLEHLFLAQNNIIDFSPLSTLNHLKDLYVSNNISDDFNYTKEYYHNIINKDFTLNNPIVFEDKDFENLVRKEINKPSNPIYEKDVENIKKLDLYHAHIHKIGGIESFKSLESLNLEGTDIDDVSPLKALKNLKDVNLSNTKVKDISPLKNSTSIKILNINETNVSNIQPAEFMKSLEKLYLVNTKITSIKPITNLNKITELDISKCDIEFNDEYKNSIKSLNNLTKLNISNNPKVDNCSFIKDLTNLVYLDMKNTNINNIDNLGNLSKLEYLNISNTKVTNTKIIKNFPNLRKIDTTGCNINNGELDKDHNKLVVFQDKVLEKEIRDLIDKPSESIYEKDLLGITKLELSNRHIKNIEGLDSLRNLTYLDLSDNEIVDIKPIGAINKLDKLIIHNNKVESIKPLEDLNNLKELDLSNNNIGEITILYNLTSLERLDLSNNNIVNIKSLASLINLKYLSLYNNKVQEGIEDGLSRLYNLTEMYLKNSGIANFNATGAYYNNLAKKDFTIPEDFIVFEDKNKSDFAKIIRSVIGKKEDTNVYKSDLDKITELDLSKNELQRIDNALRSKLNSKVISDLEGIQYLSNLTSLKISGDGNRLENISNLIPLKKLIKLDMENINVEGDLTKIKYLTNLEYLKLNNMGIRDIEFISYLTKLKELDLSKNQLKNLNPIGDLNKLNKLYVVNNNIYNVEALEKLINLNTLDLIDNNNLDNIYPLKSLINLKSLNLPSSVKDYTPTTKYYYNLIYKNFELKNNNVVVIKNIKDIDKEVNKGDKFSLPNYVQGVMSNNSKEDFKVNWDKKDVDTSKEGVYIFTGNVDGYGKKVKLTLTVNGYIPEGMGNSLGNIINGALTAKDDNYIYYINKEYDNKIYKNKINGAEDSLLSTDNAKYLNCYGNYIYYISSGNICRIKKDGGSVEKILNCDASNMIIYNNWIYFFDKSKPGIYKIKTDKTGYEAIISGGQWRIDSEFVLSGDNIYYGNYNDGNCIYKIKIDGSGKVKLNNIESKHMIIVGKWIYYVSNGNIYKMKTDGSLNTLLYKGNVVTLNVDDSYVYYTDGNKDNFLYRIDINGDNNTLILKKSVTFLNILGNNIYYISNNEPNKLKTINK</sequence>
<dbReference type="PROSITE" id="PS51450">
    <property type="entry name" value="LRR"/>
    <property type="match status" value="16"/>
</dbReference>
<evidence type="ECO:0000256" key="2">
    <source>
        <dbReference type="ARBA" id="ARBA00022737"/>
    </source>
</evidence>
<dbReference type="PANTHER" id="PTHR46652">
    <property type="entry name" value="LEUCINE-RICH REPEAT AND IQ DOMAIN-CONTAINING PROTEIN 1-RELATED"/>
    <property type="match status" value="1"/>
</dbReference>
<dbReference type="RefSeq" id="WP_163248461.1">
    <property type="nucleotide sequence ID" value="NZ_SXDP01000002.1"/>
</dbReference>
<name>A0A6M0R8Q8_9CLOT</name>
<dbReference type="SUPFAM" id="SSF69304">
    <property type="entry name" value="Tricorn protease N-terminal domain"/>
    <property type="match status" value="2"/>
</dbReference>
<comment type="caution">
    <text evidence="6">The sequence shown here is derived from an EMBL/GenBank/DDBJ whole genome shotgun (WGS) entry which is preliminary data.</text>
</comment>
<dbReference type="InterPro" id="IPR011081">
    <property type="entry name" value="Big_4"/>
</dbReference>
<dbReference type="Pfam" id="PF16472">
    <property type="entry name" value="DUF5050"/>
    <property type="match status" value="1"/>
</dbReference>
<feature type="signal peptide" evidence="3">
    <location>
        <begin position="1"/>
        <end position="24"/>
    </location>
</feature>
<dbReference type="InterPro" id="IPR032485">
    <property type="entry name" value="LRP1-like_beta_prop"/>
</dbReference>
<feature type="domain" description="Prolow-density lipoprotein receptor-related protein 1-like beta-propeller" evidence="5">
    <location>
        <begin position="1249"/>
        <end position="1508"/>
    </location>
</feature>
<evidence type="ECO:0000259" key="5">
    <source>
        <dbReference type="Pfam" id="PF16472"/>
    </source>
</evidence>
<dbReference type="Gene3D" id="2.30.30.100">
    <property type="match status" value="1"/>
</dbReference>
<evidence type="ECO:0000256" key="1">
    <source>
        <dbReference type="ARBA" id="ARBA00022614"/>
    </source>
</evidence>
<proteinExistence type="predicted"/>
<reference evidence="6 7" key="1">
    <citation type="submission" date="2019-04" db="EMBL/GenBank/DDBJ databases">
        <title>Genome sequencing of Clostridium botulinum Groups I-IV and Clostridium butyricum.</title>
        <authorList>
            <person name="Brunt J."/>
            <person name="Van Vliet A.H.M."/>
            <person name="Stringer S.C."/>
            <person name="Carter A.T."/>
            <person name="Peck M.W."/>
        </authorList>
    </citation>
    <scope>NUCLEOTIDE SEQUENCE [LARGE SCALE GENOMIC DNA]</scope>
    <source>
        <strain evidence="6 7">IFR 18/094</strain>
    </source>
</reference>
<keyword evidence="3" id="KW-0732">Signal</keyword>
<dbReference type="Proteomes" id="UP000473885">
    <property type="component" value="Unassembled WGS sequence"/>
</dbReference>
<dbReference type="InterPro" id="IPR025875">
    <property type="entry name" value="Leu-rich_rpt_4"/>
</dbReference>
<protein>
    <submittedName>
        <fullName evidence="6">DUF5050 domain-containing protein</fullName>
    </submittedName>
</protein>
<dbReference type="PANTHER" id="PTHR46652:SF3">
    <property type="entry name" value="LEUCINE-RICH REPEAT-CONTAINING PROTEIN 9"/>
    <property type="match status" value="1"/>
</dbReference>
<evidence type="ECO:0000259" key="4">
    <source>
        <dbReference type="Pfam" id="PF07532"/>
    </source>
</evidence>
<gene>
    <name evidence="6" type="ORF">FDF74_02845</name>
</gene>
<dbReference type="Pfam" id="PF12799">
    <property type="entry name" value="LRR_4"/>
    <property type="match status" value="4"/>
</dbReference>
<evidence type="ECO:0000313" key="7">
    <source>
        <dbReference type="Proteomes" id="UP000473885"/>
    </source>
</evidence>
<dbReference type="InterPro" id="IPR050836">
    <property type="entry name" value="SDS22/Internalin_LRR"/>
</dbReference>
<dbReference type="SUPFAM" id="SSF52058">
    <property type="entry name" value="L domain-like"/>
    <property type="match status" value="4"/>
</dbReference>
<evidence type="ECO:0000256" key="3">
    <source>
        <dbReference type="SAM" id="SignalP"/>
    </source>
</evidence>
<feature type="domain" description="Bacterial Ig-like" evidence="4">
    <location>
        <begin position="1172"/>
        <end position="1229"/>
    </location>
</feature>
<dbReference type="PRINTS" id="PR00019">
    <property type="entry name" value="LEURICHRPT"/>
</dbReference>
<dbReference type="InterPro" id="IPR001611">
    <property type="entry name" value="Leu-rich_rpt"/>
</dbReference>
<dbReference type="Gene3D" id="3.80.10.10">
    <property type="entry name" value="Ribonuclease Inhibitor"/>
    <property type="match status" value="5"/>
</dbReference>
<organism evidence="6 7">
    <name type="scientific">Clostridium niameyense</name>
    <dbReference type="NCBI Taxonomy" id="1622073"/>
    <lineage>
        <taxon>Bacteria</taxon>
        <taxon>Bacillati</taxon>
        <taxon>Bacillota</taxon>
        <taxon>Clostridia</taxon>
        <taxon>Eubacteriales</taxon>
        <taxon>Clostridiaceae</taxon>
        <taxon>Clostridium</taxon>
    </lineage>
</organism>
<dbReference type="Pfam" id="PF13855">
    <property type="entry name" value="LRR_8"/>
    <property type="match status" value="2"/>
</dbReference>
<dbReference type="EMBL" id="SXDP01000002">
    <property type="protein sequence ID" value="NEZ46147.1"/>
    <property type="molecule type" value="Genomic_DNA"/>
</dbReference>
<keyword evidence="2" id="KW-0677">Repeat</keyword>
<dbReference type="SMART" id="SM00369">
    <property type="entry name" value="LRR_TYP"/>
    <property type="match status" value="12"/>
</dbReference>
<dbReference type="Pfam" id="PF07532">
    <property type="entry name" value="Big_4"/>
    <property type="match status" value="1"/>
</dbReference>
<dbReference type="InterPro" id="IPR032675">
    <property type="entry name" value="LRR_dom_sf"/>
</dbReference>
<keyword evidence="7" id="KW-1185">Reference proteome</keyword>
<keyword evidence="1" id="KW-0433">Leucine-rich repeat</keyword>